<name>A0A7J7XJP1_MYOMY</name>
<reference evidence="11 12" key="1">
    <citation type="journal article" date="2020" name="Nature">
        <title>Six reference-quality genomes reveal evolution of bat adaptations.</title>
        <authorList>
            <person name="Jebb D."/>
            <person name="Huang Z."/>
            <person name="Pippel M."/>
            <person name="Hughes G.M."/>
            <person name="Lavrichenko K."/>
            <person name="Devanna P."/>
            <person name="Winkler S."/>
            <person name="Jermiin L.S."/>
            <person name="Skirmuntt E.C."/>
            <person name="Katzourakis A."/>
            <person name="Burkitt-Gray L."/>
            <person name="Ray D.A."/>
            <person name="Sullivan K.A.M."/>
            <person name="Roscito J.G."/>
            <person name="Kirilenko B.M."/>
            <person name="Davalos L.M."/>
            <person name="Corthals A.P."/>
            <person name="Power M.L."/>
            <person name="Jones G."/>
            <person name="Ransome R.D."/>
            <person name="Dechmann D.K.N."/>
            <person name="Locatelli A.G."/>
            <person name="Puechmaille S.J."/>
            <person name="Fedrigo O."/>
            <person name="Jarvis E.D."/>
            <person name="Hiller M."/>
            <person name="Vernes S.C."/>
            <person name="Myers E.W."/>
            <person name="Teeling E.C."/>
        </authorList>
    </citation>
    <scope>NUCLEOTIDE SEQUENCE [LARGE SCALE GENOMIC DNA]</scope>
    <source>
        <strain evidence="11">MMyoMyo1</strain>
        <tissue evidence="11">Flight muscle</tissue>
    </source>
</reference>
<evidence type="ECO:0000256" key="1">
    <source>
        <dbReference type="ARBA" id="ARBA00004477"/>
    </source>
</evidence>
<evidence type="ECO:0000313" key="12">
    <source>
        <dbReference type="Proteomes" id="UP000527355"/>
    </source>
</evidence>
<feature type="transmembrane region" description="Helical" evidence="9">
    <location>
        <begin position="47"/>
        <end position="65"/>
    </location>
</feature>
<gene>
    <name evidence="11" type="ORF">mMyoMyo1_015375</name>
</gene>
<keyword evidence="6 9" id="KW-0472">Membrane</keyword>
<dbReference type="EMBL" id="JABWUV010000006">
    <property type="protein sequence ID" value="KAF6349728.1"/>
    <property type="molecule type" value="Genomic_DNA"/>
</dbReference>
<keyword evidence="4" id="KW-0256">Endoplasmic reticulum</keyword>
<evidence type="ECO:0000256" key="4">
    <source>
        <dbReference type="ARBA" id="ARBA00022824"/>
    </source>
</evidence>
<dbReference type="InterPro" id="IPR004345">
    <property type="entry name" value="TB2_DP1_HVA22"/>
</dbReference>
<comment type="caution">
    <text evidence="11">The sequence shown here is derived from an EMBL/GenBank/DDBJ whole genome shotgun (WGS) entry which is preliminary data.</text>
</comment>
<feature type="coiled-coil region" evidence="10">
    <location>
        <begin position="1"/>
        <end position="28"/>
    </location>
</feature>
<dbReference type="GO" id="GO:0030665">
    <property type="term" value="C:clathrin-coated vesicle membrane"/>
    <property type="evidence" value="ECO:0007669"/>
    <property type="project" value="UniProtKB-SubCell"/>
</dbReference>
<organism evidence="11 12">
    <name type="scientific">Myotis myotis</name>
    <name type="common">Greater mouse-eared bat</name>
    <name type="synonym">Vespertilio myotis</name>
    <dbReference type="NCBI Taxonomy" id="51298"/>
    <lineage>
        <taxon>Eukaryota</taxon>
        <taxon>Metazoa</taxon>
        <taxon>Chordata</taxon>
        <taxon>Craniata</taxon>
        <taxon>Vertebrata</taxon>
        <taxon>Euteleostomi</taxon>
        <taxon>Mammalia</taxon>
        <taxon>Eutheria</taxon>
        <taxon>Laurasiatheria</taxon>
        <taxon>Chiroptera</taxon>
        <taxon>Yangochiroptera</taxon>
        <taxon>Vespertilionidae</taxon>
        <taxon>Myotis</taxon>
    </lineage>
</organism>
<evidence type="ECO:0000256" key="3">
    <source>
        <dbReference type="ARBA" id="ARBA00022692"/>
    </source>
</evidence>
<evidence type="ECO:0000256" key="7">
    <source>
        <dbReference type="ARBA" id="ARBA00023329"/>
    </source>
</evidence>
<evidence type="ECO:0000256" key="10">
    <source>
        <dbReference type="SAM" id="Coils"/>
    </source>
</evidence>
<proteinExistence type="inferred from homology"/>
<dbReference type="GO" id="GO:0016301">
    <property type="term" value="F:kinase activity"/>
    <property type="evidence" value="ECO:0007669"/>
    <property type="project" value="UniProtKB-KW"/>
</dbReference>
<evidence type="ECO:0000256" key="2">
    <source>
        <dbReference type="ARBA" id="ARBA00008573"/>
    </source>
</evidence>
<evidence type="ECO:0000256" key="8">
    <source>
        <dbReference type="ARBA" id="ARBA00029431"/>
    </source>
</evidence>
<feature type="transmembrane region" description="Helical" evidence="9">
    <location>
        <begin position="77"/>
        <end position="100"/>
    </location>
</feature>
<keyword evidence="3 9" id="KW-0812">Transmembrane</keyword>
<evidence type="ECO:0000256" key="9">
    <source>
        <dbReference type="RuleBase" id="RU362006"/>
    </source>
</evidence>
<dbReference type="PANTHER" id="PTHR12300">
    <property type="entry name" value="HVA22-LIKE PROTEINS"/>
    <property type="match status" value="1"/>
</dbReference>
<dbReference type="PANTHER" id="PTHR12300:SF133">
    <property type="entry name" value="RECEPTOR EXPRESSION-ENHANCING PROTEIN 6"/>
    <property type="match status" value="1"/>
</dbReference>
<protein>
    <recommendedName>
        <fullName evidence="9">Receptor expression-enhancing protein</fullName>
    </recommendedName>
</protein>
<evidence type="ECO:0000313" key="11">
    <source>
        <dbReference type="EMBL" id="KAF6349728.1"/>
    </source>
</evidence>
<dbReference type="AlphaFoldDB" id="A0A7J7XJP1"/>
<keyword evidence="5 9" id="KW-1133">Transmembrane helix</keyword>
<keyword evidence="12" id="KW-1185">Reference proteome</keyword>
<evidence type="ECO:0000256" key="5">
    <source>
        <dbReference type="ARBA" id="ARBA00022989"/>
    </source>
</evidence>
<keyword evidence="10" id="KW-0175">Coiled coil</keyword>
<dbReference type="GO" id="GO:0005789">
    <property type="term" value="C:endoplasmic reticulum membrane"/>
    <property type="evidence" value="ECO:0007669"/>
    <property type="project" value="UniProtKB-SubCell"/>
</dbReference>
<evidence type="ECO:0000256" key="6">
    <source>
        <dbReference type="ARBA" id="ARBA00023136"/>
    </source>
</evidence>
<keyword evidence="11" id="KW-0418">Kinase</keyword>
<keyword evidence="11" id="KW-0808">Transferase</keyword>
<dbReference type="VEuPathDB" id="HostDB:GeneID_118658958"/>
<sequence>MDGLRQRFERLLEQRNLATEALRALEAKTGVDKRIKAIESPSKEDDTVWLTYWVVYSLFGLAEFFSDLLLSWFPFYYVGKCAFLLFCMIPGPWNGAHMLYRRVIRPLFLKHHEAVDNIMRDLSGRALDAAAGVTRDAKVTVTQLQKDK</sequence>
<comment type="subcellular location">
    <subcellularLocation>
        <location evidence="8">Cytoplasmic vesicle</location>
        <location evidence="8">Clathrin-coated vesicle membrane</location>
        <topology evidence="8">Multi-pass membrane protein</topology>
    </subcellularLocation>
    <subcellularLocation>
        <location evidence="1">Endoplasmic reticulum membrane</location>
        <topology evidence="1">Multi-pass membrane protein</topology>
    </subcellularLocation>
    <subcellularLocation>
        <location evidence="9">Membrane</location>
        <topology evidence="9">Multi-pass membrane protein</topology>
    </subcellularLocation>
</comment>
<dbReference type="Proteomes" id="UP000527355">
    <property type="component" value="Unassembled WGS sequence"/>
</dbReference>
<dbReference type="Pfam" id="PF03134">
    <property type="entry name" value="TB2_DP1_HVA22"/>
    <property type="match status" value="1"/>
</dbReference>
<keyword evidence="7" id="KW-0968">Cytoplasmic vesicle</keyword>
<comment type="similarity">
    <text evidence="2 9">Belongs to the DP1 family.</text>
</comment>
<accession>A0A7J7XJP1</accession>